<feature type="transmembrane region" description="Helical" evidence="1">
    <location>
        <begin position="6"/>
        <end position="28"/>
    </location>
</feature>
<keyword evidence="1" id="KW-1133">Transmembrane helix</keyword>
<keyword evidence="3" id="KW-1185">Reference proteome</keyword>
<keyword evidence="1" id="KW-0812">Transmembrane</keyword>
<comment type="caution">
    <text evidence="2">The sequence shown here is derived from an EMBL/GenBank/DDBJ whole genome shotgun (WGS) entry which is preliminary data.</text>
</comment>
<feature type="transmembrane region" description="Helical" evidence="1">
    <location>
        <begin position="40"/>
        <end position="59"/>
    </location>
</feature>
<evidence type="ECO:0000256" key="1">
    <source>
        <dbReference type="SAM" id="Phobius"/>
    </source>
</evidence>
<evidence type="ECO:0000313" key="3">
    <source>
        <dbReference type="Proteomes" id="UP001519325"/>
    </source>
</evidence>
<accession>A0ABS4QKN9</accession>
<dbReference type="Proteomes" id="UP001519325">
    <property type="component" value="Unassembled WGS sequence"/>
</dbReference>
<organism evidence="2 3">
    <name type="scientific">Nocardia goodfellowii</name>
    <dbReference type="NCBI Taxonomy" id="882446"/>
    <lineage>
        <taxon>Bacteria</taxon>
        <taxon>Bacillati</taxon>
        <taxon>Actinomycetota</taxon>
        <taxon>Actinomycetes</taxon>
        <taxon>Mycobacteriales</taxon>
        <taxon>Nocardiaceae</taxon>
        <taxon>Nocardia</taxon>
    </lineage>
</organism>
<proteinExistence type="predicted"/>
<dbReference type="RefSeq" id="WP_209894982.1">
    <property type="nucleotide sequence ID" value="NZ_JAGGMR010000001.1"/>
</dbReference>
<keyword evidence="1" id="KW-0472">Membrane</keyword>
<name>A0ABS4QKN9_9NOCA</name>
<gene>
    <name evidence="2" type="ORF">BJ987_005171</name>
</gene>
<evidence type="ECO:0000313" key="2">
    <source>
        <dbReference type="EMBL" id="MBP2192270.1"/>
    </source>
</evidence>
<dbReference type="EMBL" id="JAGGMR010000001">
    <property type="protein sequence ID" value="MBP2192270.1"/>
    <property type="molecule type" value="Genomic_DNA"/>
</dbReference>
<protein>
    <submittedName>
        <fullName evidence="2">Uncharacterized protein</fullName>
    </submittedName>
</protein>
<sequence length="60" mass="6304">MHTTYLVVTVLAALAAAIGLTLYFLLAVATILRARYYSHLGYPMPYLLAAAASAALFGAA</sequence>
<reference evidence="2 3" key="1">
    <citation type="submission" date="2021-03" db="EMBL/GenBank/DDBJ databases">
        <title>Sequencing the genomes of 1000 actinobacteria strains.</title>
        <authorList>
            <person name="Klenk H.-P."/>
        </authorList>
    </citation>
    <scope>NUCLEOTIDE SEQUENCE [LARGE SCALE GENOMIC DNA]</scope>
    <source>
        <strain evidence="2 3">DSM 45516</strain>
    </source>
</reference>